<proteinExistence type="predicted"/>
<sequence>MGKGNVGKDLEKSKRTWEKTGYTLDIGTHLYYTLAGHMQACWRPVGLVGALVK</sequence>
<evidence type="ECO:0000313" key="1">
    <source>
        <dbReference type="EMBL" id="KAG8001685.1"/>
    </source>
</evidence>
<feature type="non-terminal residue" evidence="1">
    <location>
        <position position="53"/>
    </location>
</feature>
<organism evidence="1 2">
    <name type="scientific">Nibea albiflora</name>
    <name type="common">Yellow drum</name>
    <name type="synonym">Corvina albiflora</name>
    <dbReference type="NCBI Taxonomy" id="240163"/>
    <lineage>
        <taxon>Eukaryota</taxon>
        <taxon>Metazoa</taxon>
        <taxon>Chordata</taxon>
        <taxon>Craniata</taxon>
        <taxon>Vertebrata</taxon>
        <taxon>Euteleostomi</taxon>
        <taxon>Actinopterygii</taxon>
        <taxon>Neopterygii</taxon>
        <taxon>Teleostei</taxon>
        <taxon>Neoteleostei</taxon>
        <taxon>Acanthomorphata</taxon>
        <taxon>Eupercaria</taxon>
        <taxon>Sciaenidae</taxon>
        <taxon>Nibea</taxon>
    </lineage>
</organism>
<comment type="caution">
    <text evidence="1">The sequence shown here is derived from an EMBL/GenBank/DDBJ whole genome shotgun (WGS) entry which is preliminary data.</text>
</comment>
<name>A0ACB7EHI1_NIBAL</name>
<gene>
    <name evidence="1" type="ORF">GBF38_002670</name>
</gene>
<protein>
    <submittedName>
        <fullName evidence="1">Uncharacterized protein</fullName>
    </submittedName>
</protein>
<dbReference type="Proteomes" id="UP000805704">
    <property type="component" value="Chromosome 6"/>
</dbReference>
<reference evidence="1" key="1">
    <citation type="submission" date="2020-04" db="EMBL/GenBank/DDBJ databases">
        <title>A chromosome-scale assembly and high-density genetic map of the yellow drum (Nibea albiflora) genome.</title>
        <authorList>
            <person name="Xu D."/>
            <person name="Zhang W."/>
            <person name="Chen R."/>
            <person name="Tan P."/>
            <person name="Wang L."/>
            <person name="Song H."/>
            <person name="Tian L."/>
            <person name="Zhu Q."/>
            <person name="Wang B."/>
        </authorList>
    </citation>
    <scope>NUCLEOTIDE SEQUENCE</scope>
    <source>
        <strain evidence="1">ZJHYS-2018</strain>
    </source>
</reference>
<keyword evidence="2" id="KW-1185">Reference proteome</keyword>
<evidence type="ECO:0000313" key="2">
    <source>
        <dbReference type="Proteomes" id="UP000805704"/>
    </source>
</evidence>
<accession>A0ACB7EHI1</accession>
<dbReference type="EMBL" id="CM024794">
    <property type="protein sequence ID" value="KAG8001685.1"/>
    <property type="molecule type" value="Genomic_DNA"/>
</dbReference>